<dbReference type="Gene3D" id="1.10.10.60">
    <property type="entry name" value="Homeodomain-like"/>
    <property type="match status" value="1"/>
</dbReference>
<dbReference type="PRINTS" id="PR00455">
    <property type="entry name" value="HTHTETR"/>
</dbReference>
<reference evidence="4" key="1">
    <citation type="journal article" date="2021" name="Nat. Microbiol.">
        <title>Cocultivation of an ultrasmall environmental parasitic bacterium with lytic ability against bacteria associated with wastewater foams.</title>
        <authorList>
            <person name="Batinovic S."/>
            <person name="Rose J.J.A."/>
            <person name="Ratcliffe J."/>
            <person name="Seviour R.J."/>
            <person name="Petrovski S."/>
        </authorList>
    </citation>
    <scope>NUCLEOTIDE SEQUENCE</scope>
    <source>
        <strain evidence="4">CON44</strain>
    </source>
</reference>
<keyword evidence="2" id="KW-0238">DNA-binding</keyword>
<sequence length="206" mass="22582">MSASPQPAPLQRRIRQQMRDEVAQAALRLFIEDGYDETTVDQICTAAGISRRSFFRYFSTKESVVVSLIAGHAEDGAATFAEQATGTDIWTALRRSLDPFQEWVDTDPTQARALMRLIETTPALLAAYLVKLDDFGRRFAGTITARVDPTAELHLVANVIASAAMGALVESGRCWSDSDDRKPLSHFLDVSFDALRATVPAGALTF</sequence>
<dbReference type="InterPro" id="IPR009057">
    <property type="entry name" value="Homeodomain-like_sf"/>
</dbReference>
<dbReference type="SUPFAM" id="SSF46689">
    <property type="entry name" value="Homeodomain-like"/>
    <property type="match status" value="1"/>
</dbReference>
<name>A0A857MA66_9ACTN</name>
<dbReference type="PROSITE" id="PS50977">
    <property type="entry name" value="HTH_TETR_2"/>
    <property type="match status" value="1"/>
</dbReference>
<dbReference type="InterPro" id="IPR023772">
    <property type="entry name" value="DNA-bd_HTH_TetR-type_CS"/>
</dbReference>
<evidence type="ECO:0000256" key="3">
    <source>
        <dbReference type="ARBA" id="ARBA00023163"/>
    </source>
</evidence>
<dbReference type="EMBL" id="CP045810">
    <property type="protein sequence ID" value="QHN39314.1"/>
    <property type="molecule type" value="Genomic_DNA"/>
</dbReference>
<dbReference type="RefSeq" id="WP_083836883.1">
    <property type="nucleotide sequence ID" value="NZ_CP045804.1"/>
</dbReference>
<dbReference type="Gene3D" id="1.10.357.10">
    <property type="entry name" value="Tetracycline Repressor, domain 2"/>
    <property type="match status" value="1"/>
</dbReference>
<dbReference type="Pfam" id="PF17754">
    <property type="entry name" value="TetR_C_14"/>
    <property type="match status" value="1"/>
</dbReference>
<evidence type="ECO:0000256" key="2">
    <source>
        <dbReference type="ARBA" id="ARBA00023125"/>
    </source>
</evidence>
<dbReference type="AlphaFoldDB" id="A0A857MA66"/>
<dbReference type="InterPro" id="IPR001647">
    <property type="entry name" value="HTH_TetR"/>
</dbReference>
<dbReference type="Pfam" id="PF00440">
    <property type="entry name" value="TetR_N"/>
    <property type="match status" value="1"/>
</dbReference>
<dbReference type="InterPro" id="IPR050109">
    <property type="entry name" value="HTH-type_TetR-like_transc_reg"/>
</dbReference>
<dbReference type="GO" id="GO:0003700">
    <property type="term" value="F:DNA-binding transcription factor activity"/>
    <property type="evidence" value="ECO:0007669"/>
    <property type="project" value="TreeGrafter"/>
</dbReference>
<protein>
    <submittedName>
        <fullName evidence="4">TetR family transcriptional regulator</fullName>
    </submittedName>
</protein>
<dbReference type="InterPro" id="IPR041347">
    <property type="entry name" value="MftR_C"/>
</dbReference>
<dbReference type="PANTHER" id="PTHR30055">
    <property type="entry name" value="HTH-TYPE TRANSCRIPTIONAL REGULATOR RUTR"/>
    <property type="match status" value="1"/>
</dbReference>
<dbReference type="GO" id="GO:0000976">
    <property type="term" value="F:transcription cis-regulatory region binding"/>
    <property type="evidence" value="ECO:0007669"/>
    <property type="project" value="TreeGrafter"/>
</dbReference>
<keyword evidence="3" id="KW-0804">Transcription</keyword>
<dbReference type="PROSITE" id="PS01081">
    <property type="entry name" value="HTH_TETR_1"/>
    <property type="match status" value="1"/>
</dbReference>
<evidence type="ECO:0000256" key="1">
    <source>
        <dbReference type="ARBA" id="ARBA00023015"/>
    </source>
</evidence>
<gene>
    <name evidence="4" type="ORF">GII30_09180</name>
</gene>
<keyword evidence="1" id="KW-0805">Transcription regulation</keyword>
<accession>A0A857MA66</accession>
<proteinExistence type="predicted"/>
<dbReference type="PANTHER" id="PTHR30055:SF238">
    <property type="entry name" value="MYCOFACTOCIN BIOSYNTHESIS TRANSCRIPTIONAL REGULATOR MFTR-RELATED"/>
    <property type="match status" value="1"/>
</dbReference>
<organism evidence="4">
    <name type="scientific">Gordonia amarae</name>
    <dbReference type="NCBI Taxonomy" id="36821"/>
    <lineage>
        <taxon>Bacteria</taxon>
        <taxon>Bacillati</taxon>
        <taxon>Actinomycetota</taxon>
        <taxon>Actinomycetes</taxon>
        <taxon>Mycobacteriales</taxon>
        <taxon>Gordoniaceae</taxon>
        <taxon>Gordonia</taxon>
    </lineage>
</organism>
<evidence type="ECO:0000313" key="4">
    <source>
        <dbReference type="EMBL" id="QHN39314.1"/>
    </source>
</evidence>